<feature type="transmembrane region" description="Helical" evidence="1">
    <location>
        <begin position="220"/>
        <end position="238"/>
    </location>
</feature>
<keyword evidence="3" id="KW-1185">Reference proteome</keyword>
<dbReference type="RefSeq" id="WP_125091532.1">
    <property type="nucleotide sequence ID" value="NZ_RSAA01000015.1"/>
</dbReference>
<gene>
    <name evidence="2" type="ORF">EIL87_17185</name>
</gene>
<comment type="caution">
    <text evidence="2">The sequence shown here is derived from an EMBL/GenBank/DDBJ whole genome shotgun (WGS) entry which is preliminary data.</text>
</comment>
<sequence>MTTTEMTSGSGVRRALAYEWSAFKTARSNWVLVGAALVVQLLLTVVAHHSGEHGDITFDKVLSVGWLFAALVAALGVNSFGTEYRYRTISTTVLVAGSRLRVLLAKAVVVTAAAAVTEVVVVSASWVVLATALGAAPTVSTSLAMGTGVVVYAVLLTLIGLALGVLLHGSVLPIAMLVVWPQVEMFLINQLDLPQWLHVVLQPCYSARQLISESPDWPGVLPMLGLSAVLLGAAGIVLSRRDV</sequence>
<feature type="transmembrane region" description="Helical" evidence="1">
    <location>
        <begin position="30"/>
        <end position="49"/>
    </location>
</feature>
<name>A0A426JRD3_9PSEU</name>
<proteinExistence type="predicted"/>
<accession>A0A426JRD3</accession>
<protein>
    <submittedName>
        <fullName evidence="2">Uncharacterized protein</fullName>
    </submittedName>
</protein>
<evidence type="ECO:0000313" key="3">
    <source>
        <dbReference type="Proteomes" id="UP000274515"/>
    </source>
</evidence>
<feature type="transmembrane region" description="Helical" evidence="1">
    <location>
        <begin position="102"/>
        <end position="129"/>
    </location>
</feature>
<keyword evidence="1" id="KW-0812">Transmembrane</keyword>
<dbReference type="Proteomes" id="UP000274515">
    <property type="component" value="Unassembled WGS sequence"/>
</dbReference>
<evidence type="ECO:0000313" key="2">
    <source>
        <dbReference type="EMBL" id="RRO15735.1"/>
    </source>
</evidence>
<dbReference type="OrthoDB" id="5244396at2"/>
<keyword evidence="1" id="KW-0472">Membrane</keyword>
<reference evidence="2 3" key="1">
    <citation type="submission" date="2018-11" db="EMBL/GenBank/DDBJ databases">
        <title>Saccharopolyspora rhizosphaerae sp. nov., an actinomycete isolated from rhizosphere soil in Thailand.</title>
        <authorList>
            <person name="Intra B."/>
            <person name="Euanorasetr J."/>
            <person name="Take A."/>
            <person name="Inahashi Y."/>
            <person name="Mori M."/>
            <person name="Panbangred W."/>
            <person name="Matsumoto A."/>
        </authorList>
    </citation>
    <scope>NUCLEOTIDE SEQUENCE [LARGE SCALE GENOMIC DNA]</scope>
    <source>
        <strain evidence="2 3">H219</strain>
    </source>
</reference>
<dbReference type="Pfam" id="PF12730">
    <property type="entry name" value="ABC2_membrane_4"/>
    <property type="match status" value="1"/>
</dbReference>
<feature type="transmembrane region" description="Helical" evidence="1">
    <location>
        <begin position="61"/>
        <end position="81"/>
    </location>
</feature>
<keyword evidence="1" id="KW-1133">Transmembrane helix</keyword>
<dbReference type="EMBL" id="RSAA01000015">
    <property type="protein sequence ID" value="RRO15735.1"/>
    <property type="molecule type" value="Genomic_DNA"/>
</dbReference>
<organism evidence="2 3">
    <name type="scientific">Saccharopolyspora rhizosphaerae</name>
    <dbReference type="NCBI Taxonomy" id="2492662"/>
    <lineage>
        <taxon>Bacteria</taxon>
        <taxon>Bacillati</taxon>
        <taxon>Actinomycetota</taxon>
        <taxon>Actinomycetes</taxon>
        <taxon>Pseudonocardiales</taxon>
        <taxon>Pseudonocardiaceae</taxon>
        <taxon>Saccharopolyspora</taxon>
    </lineage>
</organism>
<evidence type="ECO:0000256" key="1">
    <source>
        <dbReference type="SAM" id="Phobius"/>
    </source>
</evidence>
<dbReference type="AlphaFoldDB" id="A0A426JRD3"/>